<dbReference type="Proteomes" id="UP001390339">
    <property type="component" value="Unassembled WGS sequence"/>
</dbReference>
<reference evidence="1 2" key="1">
    <citation type="journal article" date="2024" name="IMA Fungus">
        <title>Apiospora arundinis, a panoply of carbohydrate-active enzymes and secondary metabolites.</title>
        <authorList>
            <person name="Sorensen T."/>
            <person name="Petersen C."/>
            <person name="Muurmann A.T."/>
            <person name="Christiansen J.V."/>
            <person name="Brundto M.L."/>
            <person name="Overgaard C.K."/>
            <person name="Boysen A.T."/>
            <person name="Wollenberg R.D."/>
            <person name="Larsen T.O."/>
            <person name="Sorensen J.L."/>
            <person name="Nielsen K.L."/>
            <person name="Sondergaard T.E."/>
        </authorList>
    </citation>
    <scope>NUCLEOTIDE SEQUENCE [LARGE SCALE GENOMIC DNA]</scope>
    <source>
        <strain evidence="1 2">AAU 773</strain>
    </source>
</reference>
<evidence type="ECO:0000313" key="1">
    <source>
        <dbReference type="EMBL" id="KAK8848808.1"/>
    </source>
</evidence>
<proteinExistence type="predicted"/>
<name>A0ABR2HLE9_9PEZI</name>
<dbReference type="EMBL" id="JAPCWZ010000010">
    <property type="protein sequence ID" value="KAK8848808.1"/>
    <property type="molecule type" value="Genomic_DNA"/>
</dbReference>
<evidence type="ECO:0000313" key="2">
    <source>
        <dbReference type="Proteomes" id="UP001390339"/>
    </source>
</evidence>
<comment type="caution">
    <text evidence="1">The sequence shown here is derived from an EMBL/GenBank/DDBJ whole genome shotgun (WGS) entry which is preliminary data.</text>
</comment>
<accession>A0ABR2HLE9</accession>
<sequence length="70" mass="8058">MVSYSKGVCGYVGSGHDEDYHEEQKHKLKQQHSVRILPAIEEEFAHRTWRNRVYAGAVEAVDRIADFIAK</sequence>
<gene>
    <name evidence="1" type="ORF">PGQ11_015288</name>
</gene>
<protein>
    <submittedName>
        <fullName evidence="1">Uncharacterized protein</fullName>
    </submittedName>
</protein>
<keyword evidence="2" id="KW-1185">Reference proteome</keyword>
<organism evidence="1 2">
    <name type="scientific">Apiospora arundinis</name>
    <dbReference type="NCBI Taxonomy" id="335852"/>
    <lineage>
        <taxon>Eukaryota</taxon>
        <taxon>Fungi</taxon>
        <taxon>Dikarya</taxon>
        <taxon>Ascomycota</taxon>
        <taxon>Pezizomycotina</taxon>
        <taxon>Sordariomycetes</taxon>
        <taxon>Xylariomycetidae</taxon>
        <taxon>Amphisphaeriales</taxon>
        <taxon>Apiosporaceae</taxon>
        <taxon>Apiospora</taxon>
    </lineage>
</organism>